<evidence type="ECO:0000313" key="2">
    <source>
        <dbReference type="Proteomes" id="UP000229056"/>
    </source>
</evidence>
<dbReference type="Proteomes" id="UP000229056">
    <property type="component" value="Unassembled WGS sequence"/>
</dbReference>
<comment type="caution">
    <text evidence="1">The sequence shown here is derived from an EMBL/GenBank/DDBJ whole genome shotgun (WGS) entry which is preliminary data.</text>
</comment>
<name>A0A2H0W3A7_9BACT</name>
<evidence type="ECO:0008006" key="3">
    <source>
        <dbReference type="Google" id="ProtNLM"/>
    </source>
</evidence>
<proteinExistence type="predicted"/>
<accession>A0A2H0W3A7</accession>
<dbReference type="InterPro" id="IPR027417">
    <property type="entry name" value="P-loop_NTPase"/>
</dbReference>
<gene>
    <name evidence="1" type="ORF">COT80_03490</name>
</gene>
<organism evidence="1 2">
    <name type="scientific">Candidatus Buchananbacteria bacterium CG10_big_fil_rev_8_21_14_0_10_33_19</name>
    <dbReference type="NCBI Taxonomy" id="1974525"/>
    <lineage>
        <taxon>Bacteria</taxon>
        <taxon>Candidatus Buchananiibacteriota</taxon>
    </lineage>
</organism>
<dbReference type="Gene3D" id="3.40.50.300">
    <property type="entry name" value="P-loop containing nucleotide triphosphate hydrolases"/>
    <property type="match status" value="1"/>
</dbReference>
<protein>
    <recommendedName>
        <fullName evidence="3">Dephospho-CoA kinase</fullName>
    </recommendedName>
</protein>
<dbReference type="PANTHER" id="PTHR41930">
    <property type="entry name" value="UPF0200 PROTEIN MJ1399"/>
    <property type="match status" value="1"/>
</dbReference>
<dbReference type="AlphaFoldDB" id="A0A2H0W3A7"/>
<evidence type="ECO:0000313" key="1">
    <source>
        <dbReference type="EMBL" id="PIS05804.1"/>
    </source>
</evidence>
<dbReference type="SUPFAM" id="SSF52540">
    <property type="entry name" value="P-loop containing nucleoside triphosphate hydrolases"/>
    <property type="match status" value="1"/>
</dbReference>
<sequence length="193" mass="22334">MPKKIKDKIIIGLVGEMVSGKDTVADYLAKKYKSKTISFSQPLRDILDRLYLPQTRINMATLGTLLRAKFGQDLLAKTIIEGIKDSKNKIICLPNIRLESDMTELKKFKNFILISIETDQKIRYQRITKRLQNKDDKNKTWAQFLKDSKLATETKIKKISQKAQYSINNNTNYPDLYSQVDSIMKEILKNTKV</sequence>
<dbReference type="PANTHER" id="PTHR41930:SF1">
    <property type="entry name" value="DEPHOSPHO-COA KINASE"/>
    <property type="match status" value="1"/>
</dbReference>
<dbReference type="EMBL" id="PEZY01000012">
    <property type="protein sequence ID" value="PIS05804.1"/>
    <property type="molecule type" value="Genomic_DNA"/>
</dbReference>
<reference evidence="2" key="1">
    <citation type="submission" date="2017-09" db="EMBL/GenBank/DDBJ databases">
        <title>Depth-based differentiation of microbial function through sediment-hosted aquifers and enrichment of novel symbionts in the deep terrestrial subsurface.</title>
        <authorList>
            <person name="Probst A.J."/>
            <person name="Ladd B."/>
            <person name="Jarett J.K."/>
            <person name="Geller-Mcgrath D.E."/>
            <person name="Sieber C.M.K."/>
            <person name="Emerson J.B."/>
            <person name="Anantharaman K."/>
            <person name="Thomas B.C."/>
            <person name="Malmstrom R."/>
            <person name="Stieglmeier M."/>
            <person name="Klingl A."/>
            <person name="Woyke T."/>
            <person name="Ryan C.M."/>
            <person name="Banfield J.F."/>
        </authorList>
    </citation>
    <scope>NUCLEOTIDE SEQUENCE [LARGE SCALE GENOMIC DNA]</scope>
</reference>